<keyword evidence="2" id="KW-1185">Reference proteome</keyword>
<organism evidence="1 2">
    <name type="scientific">Candida orthopsilosis (strain 90-125)</name>
    <name type="common">Yeast</name>
    <dbReference type="NCBI Taxonomy" id="1136231"/>
    <lineage>
        <taxon>Eukaryota</taxon>
        <taxon>Fungi</taxon>
        <taxon>Dikarya</taxon>
        <taxon>Ascomycota</taxon>
        <taxon>Saccharomycotina</taxon>
        <taxon>Pichiomycetes</taxon>
        <taxon>Debaryomycetaceae</taxon>
        <taxon>Candida/Lodderomyces clade</taxon>
        <taxon>Candida</taxon>
    </lineage>
</organism>
<reference evidence="1 2" key="1">
    <citation type="journal article" date="2012" name="PLoS ONE">
        <title>Sequence and analysis of the genome of the pathogenic yeast Candida orthopsilosis.</title>
        <authorList>
            <person name="Riccombeni A."/>
            <person name="Vidanes G."/>
            <person name="Proux-Wera E."/>
            <person name="Wolfe K.H."/>
            <person name="Butler G."/>
        </authorList>
    </citation>
    <scope>NUCLEOTIDE SEQUENCE [LARGE SCALE GENOMIC DNA]</scope>
    <source>
        <strain evidence="1 2">Co 90-125</strain>
    </source>
</reference>
<dbReference type="AlphaFoldDB" id="H8X788"/>
<proteinExistence type="predicted"/>
<sequence length="35" mass="4080">MNSIFVCQLIPDVSQMTINSERFDPYEWIGLSCEL</sequence>
<protein>
    <submittedName>
        <fullName evidence="1">Uncharacterized protein</fullName>
    </submittedName>
</protein>
<name>H8X788_CANO9</name>
<dbReference type="KEGG" id="cot:CORT_0E04300"/>
<gene>
    <name evidence="1" type="ORF">CORT_0E04300</name>
</gene>
<evidence type="ECO:0000313" key="2">
    <source>
        <dbReference type="Proteomes" id="UP000005018"/>
    </source>
</evidence>
<evidence type="ECO:0000313" key="1">
    <source>
        <dbReference type="EMBL" id="CCG24017.1"/>
    </source>
</evidence>
<dbReference type="GeneID" id="14541079"/>
<dbReference type="RefSeq" id="XP_003870147.1">
    <property type="nucleotide sequence ID" value="XM_003870098.1"/>
</dbReference>
<dbReference type="HOGENOM" id="CLU_3368416_0_0_1"/>
<dbReference type="EMBL" id="HE681723">
    <property type="protein sequence ID" value="CCG24017.1"/>
    <property type="molecule type" value="Genomic_DNA"/>
</dbReference>
<accession>H8X788</accession>
<dbReference type="Proteomes" id="UP000005018">
    <property type="component" value="Chromosome 5"/>
</dbReference>
<dbReference type="OrthoDB" id="4016330at2759"/>